<evidence type="ECO:0000313" key="1">
    <source>
        <dbReference type="EMBL" id="KAH7113134.1"/>
    </source>
</evidence>
<dbReference type="EMBL" id="JAGMUU010000047">
    <property type="protein sequence ID" value="KAH7113134.1"/>
    <property type="molecule type" value="Genomic_DNA"/>
</dbReference>
<comment type="caution">
    <text evidence="1">The sequence shown here is derived from an EMBL/GenBank/DDBJ whole genome shotgun (WGS) entry which is preliminary data.</text>
</comment>
<organism evidence="1 2">
    <name type="scientific">Dactylonectria estremocensis</name>
    <dbReference type="NCBI Taxonomy" id="1079267"/>
    <lineage>
        <taxon>Eukaryota</taxon>
        <taxon>Fungi</taxon>
        <taxon>Dikarya</taxon>
        <taxon>Ascomycota</taxon>
        <taxon>Pezizomycotina</taxon>
        <taxon>Sordariomycetes</taxon>
        <taxon>Hypocreomycetidae</taxon>
        <taxon>Hypocreales</taxon>
        <taxon>Nectriaceae</taxon>
        <taxon>Dactylonectria</taxon>
    </lineage>
</organism>
<evidence type="ECO:0000313" key="2">
    <source>
        <dbReference type="Proteomes" id="UP000717696"/>
    </source>
</evidence>
<keyword evidence="2" id="KW-1185">Reference proteome</keyword>
<dbReference type="OrthoDB" id="5343383at2759"/>
<dbReference type="AlphaFoldDB" id="A0A9P9IB13"/>
<accession>A0A9P9IB13</accession>
<sequence>MRHLPYFDNKSTAYIHFKSRLLDFTAFTLQNYEKHKSFHEGLEFWSDEGEVDPSDVVCIAVGHESFGRQLWLNVKDYEIHEDMVAGDMVDAVQVETFFENLKEQYQTLKLIPGRGRITIEADKTPEREGRITEEEYVRQIYRQHGWPDAFCKEEAFKAVDDWIDPLYESRYEWARSPPDWDSVRWT</sequence>
<protein>
    <submittedName>
        <fullName evidence="1">Uncharacterized protein</fullName>
    </submittedName>
</protein>
<gene>
    <name evidence="1" type="ORF">B0J13DRAFT_590763</name>
</gene>
<reference evidence="1" key="1">
    <citation type="journal article" date="2021" name="Nat. Commun.">
        <title>Genetic determinants of endophytism in the Arabidopsis root mycobiome.</title>
        <authorList>
            <person name="Mesny F."/>
            <person name="Miyauchi S."/>
            <person name="Thiergart T."/>
            <person name="Pickel B."/>
            <person name="Atanasova L."/>
            <person name="Karlsson M."/>
            <person name="Huettel B."/>
            <person name="Barry K.W."/>
            <person name="Haridas S."/>
            <person name="Chen C."/>
            <person name="Bauer D."/>
            <person name="Andreopoulos W."/>
            <person name="Pangilinan J."/>
            <person name="LaButti K."/>
            <person name="Riley R."/>
            <person name="Lipzen A."/>
            <person name="Clum A."/>
            <person name="Drula E."/>
            <person name="Henrissat B."/>
            <person name="Kohler A."/>
            <person name="Grigoriev I.V."/>
            <person name="Martin F.M."/>
            <person name="Hacquard S."/>
        </authorList>
    </citation>
    <scope>NUCLEOTIDE SEQUENCE</scope>
    <source>
        <strain evidence="1">MPI-CAGE-AT-0021</strain>
    </source>
</reference>
<name>A0A9P9IB13_9HYPO</name>
<dbReference type="Proteomes" id="UP000717696">
    <property type="component" value="Unassembled WGS sequence"/>
</dbReference>
<proteinExistence type="predicted"/>